<sequence>MLRFLVKGIHRISKHTSTSNPISVMSGIDKTLFPVPVVQDAALNALVPQVWPGITPTSTELLRKLLTENHNKYHIYFNERRFHNHVAHTALTLWALGANEDALNDAYDRAAKIQKPFFTSPGTITKDNWTTHLGDGDYYQGYLSFFKSELEAKKFDYGAVLEEYVMAPLANYDPESKIGEKVPLMLNRFLSGVVHSFIHAGFGIEFNLPGLFAEGLALGAVEKQDAEQLFSPEQFAEAKQGASETHAFTILARILAEPKMALTEPHAMFSFYSEALEKHGEAIRKYADEWIVNDSDVDKKVEELIWTATLLYGVGGTHKHEFFNADFFFMHFVTSSIFIPTVVKTLKNKTSQLRLLKGYFAIILSWYIAHGRPALNLRKFFSNPNSLVASPPGPARLYHGVPLANQWHEIMQATLRHPDDHLSKLQRALASHAVHFGKTSKGTFVNVPELDGVEEIDGTLFLRTALLTMDRLGWVFDTEKTKNGFPVWDREGFWGLGESS</sequence>
<evidence type="ECO:0000313" key="3">
    <source>
        <dbReference type="Proteomes" id="UP000521872"/>
    </source>
</evidence>
<gene>
    <name evidence="2" type="ORF">D9613_012350</name>
</gene>
<evidence type="ECO:0000256" key="1">
    <source>
        <dbReference type="ARBA" id="ARBA00023002"/>
    </source>
</evidence>
<comment type="caution">
    <text evidence="2">The sequence shown here is derived from an EMBL/GenBank/DDBJ whole genome shotgun (WGS) entry which is preliminary data.</text>
</comment>
<name>A0A8H4VHC3_9AGAR</name>
<evidence type="ECO:0008006" key="4">
    <source>
        <dbReference type="Google" id="ProtNLM"/>
    </source>
</evidence>
<proteinExistence type="predicted"/>
<dbReference type="GO" id="GO:0016491">
    <property type="term" value="F:oxidoreductase activity"/>
    <property type="evidence" value="ECO:0007669"/>
    <property type="project" value="UniProtKB-KW"/>
</dbReference>
<keyword evidence="3" id="KW-1185">Reference proteome</keyword>
<keyword evidence="1" id="KW-0560">Oxidoreductase</keyword>
<evidence type="ECO:0000313" key="2">
    <source>
        <dbReference type="EMBL" id="KAF4609566.1"/>
    </source>
</evidence>
<dbReference type="Pfam" id="PF14027">
    <property type="entry name" value="Questin_oxidase"/>
    <property type="match status" value="1"/>
</dbReference>
<dbReference type="PANTHER" id="PTHR35870:SF1">
    <property type="entry name" value="PROTEIN, PUTATIVE (AFU_ORTHOLOGUE AFUA_5G03330)-RELATED"/>
    <property type="match status" value="1"/>
</dbReference>
<dbReference type="Proteomes" id="UP000521872">
    <property type="component" value="Unassembled WGS sequence"/>
</dbReference>
<reference evidence="2 3" key="1">
    <citation type="submission" date="2019-12" db="EMBL/GenBank/DDBJ databases">
        <authorList>
            <person name="Floudas D."/>
            <person name="Bentzer J."/>
            <person name="Ahren D."/>
            <person name="Johansson T."/>
            <person name="Persson P."/>
            <person name="Tunlid A."/>
        </authorList>
    </citation>
    <scope>NUCLEOTIDE SEQUENCE [LARGE SCALE GENOMIC DNA]</scope>
    <source>
        <strain evidence="2 3">CBS 102.39</strain>
    </source>
</reference>
<dbReference type="AlphaFoldDB" id="A0A8H4VHC3"/>
<dbReference type="PANTHER" id="PTHR35870">
    <property type="entry name" value="PROTEIN, PUTATIVE (AFU_ORTHOLOGUE AFUA_5G03330)-RELATED"/>
    <property type="match status" value="1"/>
</dbReference>
<accession>A0A8H4VHC3</accession>
<organism evidence="2 3">
    <name type="scientific">Agrocybe pediades</name>
    <dbReference type="NCBI Taxonomy" id="84607"/>
    <lineage>
        <taxon>Eukaryota</taxon>
        <taxon>Fungi</taxon>
        <taxon>Dikarya</taxon>
        <taxon>Basidiomycota</taxon>
        <taxon>Agaricomycotina</taxon>
        <taxon>Agaricomycetes</taxon>
        <taxon>Agaricomycetidae</taxon>
        <taxon>Agaricales</taxon>
        <taxon>Agaricineae</taxon>
        <taxon>Strophariaceae</taxon>
        <taxon>Agrocybe</taxon>
    </lineage>
</organism>
<dbReference type="InterPro" id="IPR025337">
    <property type="entry name" value="Questin_oxidase-like"/>
</dbReference>
<protein>
    <recommendedName>
        <fullName evidence="4">Oxidoreductase AflY</fullName>
    </recommendedName>
</protein>
<dbReference type="EMBL" id="JAACJL010000061">
    <property type="protein sequence ID" value="KAF4609566.1"/>
    <property type="molecule type" value="Genomic_DNA"/>
</dbReference>